<sequence>MLNLLDNTLISKYIEHMNTDNTINLIGRIQDKSNKYLLKEMEKLGLQNIALSHADILAALFKYEEATMTEIADTIHRERSTVTTLVSKLINLGYISSKKDPHDSRSSIIFLTEKGLKLKTGFDEISQKLYEREYKGISDEDKEVFKRVLKKIYDNF</sequence>
<dbReference type="Gene3D" id="1.10.10.10">
    <property type="entry name" value="Winged helix-like DNA-binding domain superfamily/Winged helix DNA-binding domain"/>
    <property type="match status" value="1"/>
</dbReference>
<reference evidence="5 6" key="1">
    <citation type="submission" date="2016-05" db="EMBL/GenBank/DDBJ databases">
        <title>Microbial solvent formation.</title>
        <authorList>
            <person name="Poehlein A."/>
            <person name="Montoya Solano J.D."/>
            <person name="Flitsch S."/>
            <person name="Krabben P."/>
            <person name="Duerre P."/>
            <person name="Daniel R."/>
        </authorList>
    </citation>
    <scope>NUCLEOTIDE SEQUENCE [LARGE SCALE GENOMIC DNA]</scope>
    <source>
        <strain evidence="5 6">DSM 53</strain>
    </source>
</reference>
<gene>
    <name evidence="5" type="ORF">CLBCK_40670</name>
</gene>
<dbReference type="PROSITE" id="PS50995">
    <property type="entry name" value="HTH_MARR_2"/>
    <property type="match status" value="1"/>
</dbReference>
<organism evidence="5 6">
    <name type="scientific">Clostridium beijerinckii</name>
    <name type="common">Clostridium MP</name>
    <dbReference type="NCBI Taxonomy" id="1520"/>
    <lineage>
        <taxon>Bacteria</taxon>
        <taxon>Bacillati</taxon>
        <taxon>Bacillota</taxon>
        <taxon>Clostridia</taxon>
        <taxon>Eubacteriales</taxon>
        <taxon>Clostridiaceae</taxon>
        <taxon>Clostridium</taxon>
    </lineage>
</organism>
<evidence type="ECO:0000256" key="1">
    <source>
        <dbReference type="ARBA" id="ARBA00023015"/>
    </source>
</evidence>
<dbReference type="SUPFAM" id="SSF46785">
    <property type="entry name" value="Winged helix' DNA-binding domain"/>
    <property type="match status" value="1"/>
</dbReference>
<dbReference type="GO" id="GO:0003677">
    <property type="term" value="F:DNA binding"/>
    <property type="evidence" value="ECO:0007669"/>
    <property type="project" value="UniProtKB-KW"/>
</dbReference>
<keyword evidence="1" id="KW-0805">Transcription regulation</keyword>
<dbReference type="PANTHER" id="PTHR42756:SF1">
    <property type="entry name" value="TRANSCRIPTIONAL REPRESSOR OF EMRAB OPERON"/>
    <property type="match status" value="1"/>
</dbReference>
<dbReference type="Pfam" id="PF01047">
    <property type="entry name" value="MarR"/>
    <property type="match status" value="1"/>
</dbReference>
<keyword evidence="2" id="KW-0238">DNA-binding</keyword>
<dbReference type="PRINTS" id="PR00598">
    <property type="entry name" value="HTHMARR"/>
</dbReference>
<name>A0A1S8RYS6_CLOBE</name>
<evidence type="ECO:0000313" key="5">
    <source>
        <dbReference type="EMBL" id="OOM58324.1"/>
    </source>
</evidence>
<dbReference type="GO" id="GO:0003700">
    <property type="term" value="F:DNA-binding transcription factor activity"/>
    <property type="evidence" value="ECO:0007669"/>
    <property type="project" value="InterPro"/>
</dbReference>
<dbReference type="EMBL" id="LZZI01000104">
    <property type="protein sequence ID" value="OOM58324.1"/>
    <property type="molecule type" value="Genomic_DNA"/>
</dbReference>
<dbReference type="InterPro" id="IPR036388">
    <property type="entry name" value="WH-like_DNA-bd_sf"/>
</dbReference>
<evidence type="ECO:0000259" key="4">
    <source>
        <dbReference type="PROSITE" id="PS50995"/>
    </source>
</evidence>
<keyword evidence="3" id="KW-0804">Transcription</keyword>
<evidence type="ECO:0000313" key="6">
    <source>
        <dbReference type="Proteomes" id="UP000190973"/>
    </source>
</evidence>
<comment type="caution">
    <text evidence="5">The sequence shown here is derived from an EMBL/GenBank/DDBJ whole genome shotgun (WGS) entry which is preliminary data.</text>
</comment>
<dbReference type="InterPro" id="IPR000835">
    <property type="entry name" value="HTH_MarR-typ"/>
</dbReference>
<feature type="domain" description="HTH marR-type" evidence="4">
    <location>
        <begin position="19"/>
        <end position="154"/>
    </location>
</feature>
<evidence type="ECO:0000256" key="3">
    <source>
        <dbReference type="ARBA" id="ARBA00023163"/>
    </source>
</evidence>
<dbReference type="PANTHER" id="PTHR42756">
    <property type="entry name" value="TRANSCRIPTIONAL REGULATOR, MARR"/>
    <property type="match status" value="1"/>
</dbReference>
<proteinExistence type="predicted"/>
<protein>
    <submittedName>
        <fullName evidence="5">MarR family protein</fullName>
    </submittedName>
</protein>
<dbReference type="Proteomes" id="UP000190973">
    <property type="component" value="Unassembled WGS sequence"/>
</dbReference>
<evidence type="ECO:0000256" key="2">
    <source>
        <dbReference type="ARBA" id="ARBA00023125"/>
    </source>
</evidence>
<dbReference type="SMART" id="SM00347">
    <property type="entry name" value="HTH_MARR"/>
    <property type="match status" value="1"/>
</dbReference>
<accession>A0A1S8RYS6</accession>
<dbReference type="AlphaFoldDB" id="A0A1S8RYS6"/>
<dbReference type="InterPro" id="IPR036390">
    <property type="entry name" value="WH_DNA-bd_sf"/>
</dbReference>